<keyword evidence="2" id="KW-1185">Reference proteome</keyword>
<evidence type="ECO:0000313" key="2">
    <source>
        <dbReference type="Proteomes" id="UP000449547"/>
    </source>
</evidence>
<evidence type="ECO:0000313" key="1">
    <source>
        <dbReference type="EMBL" id="KAA8905201.1"/>
    </source>
</evidence>
<dbReference type="Pfam" id="PF07173">
    <property type="entry name" value="GRDP-like"/>
    <property type="match status" value="1"/>
</dbReference>
<protein>
    <submittedName>
        <fullName evidence="1">Uncharacterized protein</fullName>
    </submittedName>
</protein>
<dbReference type="EMBL" id="SWFT01000050">
    <property type="protein sequence ID" value="KAA8905201.1"/>
    <property type="molecule type" value="Genomic_DNA"/>
</dbReference>
<dbReference type="GeneID" id="54780282"/>
<accession>A0A642UTJ2</accession>
<dbReference type="VEuPathDB" id="FungiDB:DIURU_001629"/>
<dbReference type="PANTHER" id="PTHR34365">
    <property type="entry name" value="ENOLASE (DUF1399)"/>
    <property type="match status" value="1"/>
</dbReference>
<name>A0A642UTJ2_DIURU</name>
<dbReference type="OMA" id="FPIITHE"/>
<comment type="caution">
    <text evidence="1">The sequence shown here is derived from an EMBL/GenBank/DDBJ whole genome shotgun (WGS) entry which is preliminary data.</text>
</comment>
<organism evidence="1 2">
    <name type="scientific">Diutina rugosa</name>
    <name type="common">Yeast</name>
    <name type="synonym">Candida rugosa</name>
    <dbReference type="NCBI Taxonomy" id="5481"/>
    <lineage>
        <taxon>Eukaryota</taxon>
        <taxon>Fungi</taxon>
        <taxon>Dikarya</taxon>
        <taxon>Ascomycota</taxon>
        <taxon>Saccharomycotina</taxon>
        <taxon>Pichiomycetes</taxon>
        <taxon>Debaryomycetaceae</taxon>
        <taxon>Diutina</taxon>
    </lineage>
</organism>
<proteinExistence type="predicted"/>
<dbReference type="RefSeq" id="XP_034013587.1">
    <property type="nucleotide sequence ID" value="XM_034154193.1"/>
</dbReference>
<dbReference type="OrthoDB" id="2684236at2759"/>
<dbReference type="Proteomes" id="UP000449547">
    <property type="component" value="Unassembled WGS sequence"/>
</dbReference>
<sequence length="554" mass="63961">MMNSFEYIRTTENDKFATNKYKVRNEDGYSVGMNVYPSAAEALAHLKLLRAFEVMKTKVLSKSEGNPEDVWRVYINNACRRYVMFVSSMLAVHQQPTSFNEFSSIDRALVVDPRFIKQYDALLPPLDVVYVWYSFMQFPGRYYDTFINTWVMAFAYFPLPLKRLARAIDDFSFEYRPSPEERSRYFKFMGRLSEDPADHVFDVYEMSVFESVVSLRCPYCRQTLATDIPLTTRKRTGFSDPGFCYAKPAASKCRCPYSTITHDELRKWQLLWGLTHPSPLKGIFKHYTEVFHASKDALSIDDQIKEVANDSGVIELTNFQAMTPNQLISRMINYAKNQGDLQLAERIHKVLSVYAKTHLVYLTADKCISEIVVDLVKMCYQVEPFIDRMNKLDWLHSKYYKGIMHDARKRYTNFVSLAKKSGGFVLAPTLDIDLFWRTHQITGYFYMLLSINPLNFIFDIMEDVTEQDIPNVFEGTASLYERFTRHEYTTCYCDHCCASKFPASSSPSSHTPKRSCIMPPESSTDCGCYGQYECGGGPSVRCGALNIGDKYDME</sequence>
<dbReference type="PANTHER" id="PTHR34365:SF7">
    <property type="entry name" value="GLYCINE-RICH DOMAIN-CONTAINING PROTEIN 1"/>
    <property type="match status" value="1"/>
</dbReference>
<dbReference type="AlphaFoldDB" id="A0A642UTJ2"/>
<dbReference type="InterPro" id="IPR009836">
    <property type="entry name" value="GRDP-like"/>
</dbReference>
<reference evidence="1 2" key="1">
    <citation type="submission" date="2019-07" db="EMBL/GenBank/DDBJ databases">
        <title>Genome assembly of two rare yeast pathogens: Diutina rugosa and Trichomonascus ciferrii.</title>
        <authorList>
            <person name="Mixao V."/>
            <person name="Saus E."/>
            <person name="Hansen A."/>
            <person name="Lass-Flor C."/>
            <person name="Gabaldon T."/>
        </authorList>
    </citation>
    <scope>NUCLEOTIDE SEQUENCE [LARGE SCALE GENOMIC DNA]</scope>
    <source>
        <strain evidence="1 2">CBS 613</strain>
    </source>
</reference>
<gene>
    <name evidence="1" type="ORF">DIURU_001629</name>
</gene>